<keyword evidence="5 6" id="KW-0472">Membrane</keyword>
<dbReference type="RefSeq" id="XP_003915871.2">
    <property type="nucleotide sequence ID" value="XM_003915822.5"/>
</dbReference>
<dbReference type="Pfam" id="PF01284">
    <property type="entry name" value="MARVEL"/>
    <property type="match status" value="1"/>
</dbReference>
<dbReference type="GO" id="GO:0030672">
    <property type="term" value="C:synaptic vesicle membrane"/>
    <property type="evidence" value="ECO:0007669"/>
    <property type="project" value="TreeGrafter"/>
</dbReference>
<reference evidence="8" key="3">
    <citation type="submission" date="2025-09" db="UniProtKB">
        <authorList>
            <consortium name="Ensembl"/>
        </authorList>
    </citation>
    <scope>IDENTIFICATION</scope>
</reference>
<feature type="transmembrane region" description="Helical" evidence="6">
    <location>
        <begin position="107"/>
        <end position="126"/>
    </location>
</feature>
<feature type="domain" description="MARVEL" evidence="7">
    <location>
        <begin position="18"/>
        <end position="169"/>
    </location>
</feature>
<keyword evidence="9" id="KW-1185">Reference proteome</keyword>
<dbReference type="HOGENOM" id="CLU_1209470_0_0_1"/>
<dbReference type="PROSITE" id="PS51225">
    <property type="entry name" value="MARVEL"/>
    <property type="match status" value="1"/>
</dbReference>
<protein>
    <recommendedName>
        <fullName evidence="6">Synaptogyrin</fullName>
    </recommendedName>
</protein>
<dbReference type="Ensembl" id="ENSPANT00000016211.3">
    <property type="protein sequence ID" value="ENSPANP00000010110.3"/>
    <property type="gene ID" value="ENSPANG00000010569.3"/>
</dbReference>
<dbReference type="GO" id="GO:0031594">
    <property type="term" value="C:neuromuscular junction"/>
    <property type="evidence" value="ECO:0007669"/>
    <property type="project" value="TreeGrafter"/>
</dbReference>
<proteinExistence type="inferred from homology"/>
<evidence type="ECO:0000256" key="5">
    <source>
        <dbReference type="ARBA" id="ARBA00023136"/>
    </source>
</evidence>
<dbReference type="GeneTree" id="ENSGT00950000182935"/>
<organism evidence="8 9">
    <name type="scientific">Papio anubis</name>
    <name type="common">Olive baboon</name>
    <dbReference type="NCBI Taxonomy" id="9555"/>
    <lineage>
        <taxon>Eukaryota</taxon>
        <taxon>Metazoa</taxon>
        <taxon>Chordata</taxon>
        <taxon>Craniata</taxon>
        <taxon>Vertebrata</taxon>
        <taxon>Euteleostomi</taxon>
        <taxon>Mammalia</taxon>
        <taxon>Eutheria</taxon>
        <taxon>Euarchontoglires</taxon>
        <taxon>Primates</taxon>
        <taxon>Haplorrhini</taxon>
        <taxon>Catarrhini</taxon>
        <taxon>Cercopithecidae</taxon>
        <taxon>Cercopithecinae</taxon>
        <taxon>Papio</taxon>
    </lineage>
</organism>
<dbReference type="KEGG" id="panu:101007790"/>
<evidence type="ECO:0000256" key="4">
    <source>
        <dbReference type="ARBA" id="ARBA00022989"/>
    </source>
</evidence>
<dbReference type="PANTHER" id="PTHR10838">
    <property type="entry name" value="SYNAPTOGYRIN"/>
    <property type="match status" value="1"/>
</dbReference>
<dbReference type="RefSeq" id="XP_009193140.2">
    <property type="nucleotide sequence ID" value="XM_009194876.4"/>
</dbReference>
<dbReference type="AlphaFoldDB" id="A0A0A0MWR6"/>
<name>A0A0A0MWR6_PAPAN</name>
<comment type="subcellular location">
    <subcellularLocation>
        <location evidence="1 6">Membrane</location>
        <topology evidence="1 6">Multi-pass membrane protein</topology>
    </subcellularLocation>
</comment>
<dbReference type="InterPro" id="IPR016579">
    <property type="entry name" value="Synaptogyrin"/>
</dbReference>
<keyword evidence="4 6" id="KW-1133">Transmembrane helix</keyword>
<keyword evidence="3 6" id="KW-0812">Transmembrane</keyword>
<dbReference type="GeneID" id="101007790"/>
<dbReference type="ExpressionAtlas" id="A0A0A0MWR6">
    <property type="expression patterns" value="baseline"/>
</dbReference>
<feature type="transmembrane region" description="Helical" evidence="6">
    <location>
        <begin position="28"/>
        <end position="47"/>
    </location>
</feature>
<dbReference type="eggNOG" id="KOG4016">
    <property type="taxonomic scope" value="Eukaryota"/>
</dbReference>
<dbReference type="InterPro" id="IPR008253">
    <property type="entry name" value="Marvel"/>
</dbReference>
<dbReference type="Proteomes" id="UP000028761">
    <property type="component" value="Chromosome 20"/>
</dbReference>
<dbReference type="OMA" id="IWIFQAY"/>
<feature type="transmembrane region" description="Helical" evidence="6">
    <location>
        <begin position="146"/>
        <end position="165"/>
    </location>
</feature>
<accession>A0A0A0MWR6</accession>
<dbReference type="PIRSF" id="PIRSF011282">
    <property type="entry name" value="Synaptogyrin"/>
    <property type="match status" value="1"/>
</dbReference>
<reference evidence="8" key="2">
    <citation type="submission" date="2025-08" db="UniProtKB">
        <authorList>
            <consortium name="Ensembl"/>
        </authorList>
    </citation>
    <scope>IDENTIFICATION</scope>
</reference>
<evidence type="ECO:0000313" key="8">
    <source>
        <dbReference type="Ensembl" id="ENSPANP00000010110.3"/>
    </source>
</evidence>
<evidence type="ECO:0000256" key="2">
    <source>
        <dbReference type="ARBA" id="ARBA00010252"/>
    </source>
</evidence>
<dbReference type="Bgee" id="ENSPANG00000010569">
    <property type="expression patterns" value="Expressed in cerebellum and 59 other cell types or tissues"/>
</dbReference>
<evidence type="ECO:0000256" key="6">
    <source>
        <dbReference type="PIRNR" id="PIRNR011282"/>
    </source>
</evidence>
<dbReference type="RefSeq" id="XP_003915870.2">
    <property type="nucleotide sequence ID" value="XM_003915821.3"/>
</dbReference>
<reference evidence="8 9" key="1">
    <citation type="submission" date="2012-03" db="EMBL/GenBank/DDBJ databases">
        <title>Whole Genome Assembly of Papio anubis.</title>
        <authorList>
            <person name="Liu Y.L."/>
            <person name="Abraham K.A."/>
            <person name="Akbar H.A."/>
            <person name="Ali S.A."/>
            <person name="Anosike U.A."/>
            <person name="Aqrawi P.A."/>
            <person name="Arias F.A."/>
            <person name="Attaway T.A."/>
            <person name="Awwad R.A."/>
            <person name="Babu C.B."/>
            <person name="Bandaranaike D.B."/>
            <person name="Battles P.B."/>
            <person name="Bell A.B."/>
            <person name="Beltran B.B."/>
            <person name="Berhane-Mersha D.B."/>
            <person name="Bess C.B."/>
            <person name="Bickham C.B."/>
            <person name="Bolden T.B."/>
            <person name="Carter K.C."/>
            <person name="Chau D.C."/>
            <person name="Chavez A.C."/>
            <person name="Clerc-Blankenburg K.C."/>
            <person name="Coyle M.C."/>
            <person name="Dao M.D."/>
            <person name="Davila M.L.D."/>
            <person name="Davy-Carroll L.D."/>
            <person name="Denson S.D."/>
            <person name="Dinh H.D."/>
            <person name="Fernandez S.F."/>
            <person name="Fernando P.F."/>
            <person name="Forbes L.F."/>
            <person name="Francis C.F."/>
            <person name="Francisco L.F."/>
            <person name="Fu Q.F."/>
            <person name="Garcia-Iii R.G."/>
            <person name="Garrett T.G."/>
            <person name="Gross S.G."/>
            <person name="Gubbala S.G."/>
            <person name="Hirani K.H."/>
            <person name="Hogues M.H."/>
            <person name="Hollins B.H."/>
            <person name="Jackson L.J."/>
            <person name="Javaid M.J."/>
            <person name="Jhangiani S.J."/>
            <person name="Johnson A.J."/>
            <person name="Johnson B.J."/>
            <person name="Jones J.J."/>
            <person name="Joshi V.J."/>
            <person name="Kalu J.K."/>
            <person name="Khan N.K."/>
            <person name="Korchina V.K."/>
            <person name="Kovar C.K."/>
            <person name="Lago L.L."/>
            <person name="Lara F.L."/>
            <person name="Le T.-K.L."/>
            <person name="Lee S.L."/>
            <person name="Legall-Iii F.L."/>
            <person name="Lemon S.L."/>
            <person name="Liu J.L."/>
            <person name="Liu Y.-S.L."/>
            <person name="Liyanage D.L."/>
            <person name="Lopez J.L."/>
            <person name="Lorensuhewa L.L."/>
            <person name="Mata R.M."/>
            <person name="Mathew T.M."/>
            <person name="Mercado C.M."/>
            <person name="Mercado I.M."/>
            <person name="Morales K.M."/>
            <person name="Morgan M.M."/>
            <person name="Munidasa M.M."/>
            <person name="Ngo D.N."/>
            <person name="Nguyen L.N."/>
            <person name="Nguyen T.N."/>
            <person name="Nguyen N.N."/>
            <person name="Obregon M.O."/>
            <person name="Okwuonu G.O."/>
            <person name="Ongeri F.O."/>
            <person name="Onwere C.O."/>
            <person name="Osifeso I.O."/>
            <person name="Parra A.P."/>
            <person name="Patil S.P."/>
            <person name="Perez A.P."/>
            <person name="Perez Y.P."/>
            <person name="Pham C.P."/>
            <person name="Pu L.-L.P."/>
            <person name="Puazo M.P."/>
            <person name="Quiroz J.Q."/>
            <person name="Rouhana J.R."/>
            <person name="Ruiz M.R."/>
            <person name="Ruiz S.-J.R."/>
            <person name="Saada N.S."/>
            <person name="Santibanez J.S."/>
            <person name="Scheel M.S."/>
            <person name="Schneider B.S."/>
            <person name="Simmons D.S."/>
            <person name="Sisson I.S."/>
            <person name="Tang L.-Y.T."/>
            <person name="Thornton R.T."/>
            <person name="Tisius J.T."/>
            <person name="Toledanes G.T."/>
            <person name="Trejos Z.T."/>
            <person name="Usmani K.U."/>
            <person name="Varghese R.V."/>
            <person name="Vattathil S.V."/>
            <person name="Vee V.V."/>
            <person name="Walker D.W."/>
            <person name="Weissenberger G.W."/>
            <person name="White C.W."/>
            <person name="Williams A.W."/>
            <person name="Woodworth J.W."/>
            <person name="Wright R.W."/>
            <person name="Zhu Y.Z."/>
            <person name="Han Y.H."/>
            <person name="Newsham I.N."/>
            <person name="Nazareth L.N."/>
            <person name="Worley K.W."/>
            <person name="Muzny D.M."/>
            <person name="Rogers J.R."/>
            <person name="Gibbs R.G."/>
        </authorList>
    </citation>
    <scope>NUCLEOTIDE SEQUENCE [LARGE SCALE GENOMIC DNA]</scope>
</reference>
<comment type="similarity">
    <text evidence="2 6">Belongs to the synaptogyrin family.</text>
</comment>
<gene>
    <name evidence="8" type="primary">SYNGR4</name>
</gene>
<dbReference type="CTD" id="23546"/>
<evidence type="ECO:0000256" key="1">
    <source>
        <dbReference type="ARBA" id="ARBA00004141"/>
    </source>
</evidence>
<evidence type="ECO:0000259" key="7">
    <source>
        <dbReference type="PROSITE" id="PS51225"/>
    </source>
</evidence>
<dbReference type="PANTHER" id="PTHR10838:SF22">
    <property type="entry name" value="SYNAPTOGYRIN-4"/>
    <property type="match status" value="1"/>
</dbReference>
<evidence type="ECO:0000256" key="3">
    <source>
        <dbReference type="ARBA" id="ARBA00022692"/>
    </source>
</evidence>
<dbReference type="STRING" id="9555.ENSPANP00000010110"/>
<feature type="transmembrane region" description="Helical" evidence="6">
    <location>
        <begin position="67"/>
        <end position="86"/>
    </location>
</feature>
<evidence type="ECO:0000313" key="9">
    <source>
        <dbReference type="Proteomes" id="UP000028761"/>
    </source>
</evidence>
<sequence>MHIPESLQDLASSEAVQLLRRPKTITRVFEGVFSLIIFSSLLTDGYQNKMESPQLHCILNSNNVACSFAVVASFLAFLSCLAFLVLDTQETHIADTRFKTAFQLLDLILAVLWAVVWFVGFCFLANQWQHSPPKAFLLGSSSAQAAIAFTFFSILVWIFQAYLAFQDLRNDAPVPYKRSLDEGGMVLTTLPSPSATSSVNMPTTGPNSLSYASSALSPCLTAPKAPRLAMMPDN</sequence>